<proteinExistence type="predicted"/>
<evidence type="ECO:0000313" key="2">
    <source>
        <dbReference type="EMBL" id="QHU13342.1"/>
    </source>
</evidence>
<sequence length="568" mass="58686">MAAYAQDFQSKSQGLLGYVQGQLSQAVGWSALPGQLNKIVASSAGFVWGFNAVGDFYTCKEPCDGTNWKQMSRPSGITGMPLDIAVDAQNVYVLFNAAVPPQETVSASPGIQTGQINIGDVGMPPGHITIGNGSVLVSTSFLGPNAGAVASSILKGTTYTATIKDDQGVTATFPVTSTRTNPSWQGPPWMYEYYGSGGESASLGTKFAKSKTLSLTLTATSAATPAAAARSSGLSFAMQPVDGTGSWSVPQAIPGSPPVNPQINITDQFIFVGNQGCSKPCTTSSWVPISDPQGGGQSMGVSAASSGSTYVPVNNSGKIKVYAGTGNGQGGWTEKPGLAGKIPIAVEADNQFMYAQDSGSGGIYRCGAPYTDEDSCALANTQGKTVSGNHTISVNPRSYQTYIAAASSGSVGNLYQRLDEGSVNVSPQIEETKKYASGLDSDVNALGTATTAQSAALAAAQTREEAMAAIQEITDLDDKFKETRIKQGNMRSKIVNDKAVPMATGRLNALKTVAITLVCTIVLHVVLSFFLSPTIVMGISLAVLAIGVSVAYSYLGAGVKVSISSLKE</sequence>
<accession>A0A6C0K5J7</accession>
<dbReference type="AlphaFoldDB" id="A0A6C0K5J7"/>
<keyword evidence="1" id="KW-1133">Transmembrane helix</keyword>
<dbReference type="EMBL" id="MN740818">
    <property type="protein sequence ID" value="QHU13342.1"/>
    <property type="molecule type" value="Genomic_DNA"/>
</dbReference>
<evidence type="ECO:0000256" key="1">
    <source>
        <dbReference type="SAM" id="Phobius"/>
    </source>
</evidence>
<organism evidence="2">
    <name type="scientific">viral metagenome</name>
    <dbReference type="NCBI Taxonomy" id="1070528"/>
    <lineage>
        <taxon>unclassified sequences</taxon>
        <taxon>metagenomes</taxon>
        <taxon>organismal metagenomes</taxon>
    </lineage>
</organism>
<reference evidence="2" key="1">
    <citation type="journal article" date="2020" name="Nature">
        <title>Giant virus diversity and host interactions through global metagenomics.</title>
        <authorList>
            <person name="Schulz F."/>
            <person name="Roux S."/>
            <person name="Paez-Espino D."/>
            <person name="Jungbluth S."/>
            <person name="Walsh D.A."/>
            <person name="Denef V.J."/>
            <person name="McMahon K.D."/>
            <person name="Konstantinidis K.T."/>
            <person name="Eloe-Fadrosh E.A."/>
            <person name="Kyrpides N.C."/>
            <person name="Woyke T."/>
        </authorList>
    </citation>
    <scope>NUCLEOTIDE SEQUENCE</scope>
    <source>
        <strain evidence="2">GVMAG-S-1101178-127</strain>
    </source>
</reference>
<keyword evidence="1" id="KW-0472">Membrane</keyword>
<keyword evidence="1" id="KW-0812">Transmembrane</keyword>
<feature type="transmembrane region" description="Helical" evidence="1">
    <location>
        <begin position="537"/>
        <end position="557"/>
    </location>
</feature>
<feature type="transmembrane region" description="Helical" evidence="1">
    <location>
        <begin position="512"/>
        <end position="531"/>
    </location>
</feature>
<protein>
    <submittedName>
        <fullName evidence="2">Uncharacterized protein</fullName>
    </submittedName>
</protein>
<name>A0A6C0K5J7_9ZZZZ</name>